<dbReference type="PANTHER" id="PTHR11695:SF294">
    <property type="entry name" value="RETICULON-4-INTERACTING PROTEIN 1, MITOCHONDRIAL"/>
    <property type="match status" value="1"/>
</dbReference>
<name>A0AAJ0FYG7_9HYPO</name>
<dbReference type="EMBL" id="JASWJB010000004">
    <property type="protein sequence ID" value="KAK2616594.1"/>
    <property type="molecule type" value="Genomic_DNA"/>
</dbReference>
<dbReference type="SMART" id="SM00829">
    <property type="entry name" value="PKS_ER"/>
    <property type="match status" value="1"/>
</dbReference>
<evidence type="ECO:0000313" key="3">
    <source>
        <dbReference type="Proteomes" id="UP001251528"/>
    </source>
</evidence>
<dbReference type="InterPro" id="IPR036291">
    <property type="entry name" value="NAD(P)-bd_dom_sf"/>
</dbReference>
<accession>A0AAJ0FYG7</accession>
<feature type="domain" description="Enoyl reductase (ER)" evidence="1">
    <location>
        <begin position="15"/>
        <end position="333"/>
    </location>
</feature>
<sequence length="338" mass="36078">MASMQAWQIPSRSGDILTNLTLNTVPQPLPRSLKPTDILIKVISASLNPADHKVPEMGPHARLLMSFPKTPAMDLAGQVVAVGSSVTDISTGDHVVARVDPLKRPGGLSEYVIAQRDGYAKITGAVAWDVAAAVPTAGLTALQNIQPYVKAGDKIFINSGSGGTGTYMIQIAKLLGCHVTVSCSTQKAHLCKALGADDIIDYKTTDVIQELTKRGRVFNLILDNVGDSPPNFYTRSAAVMLPDAVYVYVSAGKVFGDAIKAGYHWLWPSFLGGGANKVVMYITKSKRTDLETLAGWLNEGKLTSMIDKTFEFGDAKGAFEYLKKGSTAGKIVLHVGQA</sequence>
<comment type="caution">
    <text evidence="2">The sequence shown here is derived from an EMBL/GenBank/DDBJ whole genome shotgun (WGS) entry which is preliminary data.</text>
</comment>
<dbReference type="GO" id="GO:0016491">
    <property type="term" value="F:oxidoreductase activity"/>
    <property type="evidence" value="ECO:0007669"/>
    <property type="project" value="InterPro"/>
</dbReference>
<dbReference type="InterPro" id="IPR050700">
    <property type="entry name" value="YIM1/Zinc_Alcohol_DH_Fams"/>
</dbReference>
<dbReference type="CDD" id="cd08267">
    <property type="entry name" value="MDR1"/>
    <property type="match status" value="1"/>
</dbReference>
<dbReference type="Gene3D" id="3.40.50.720">
    <property type="entry name" value="NAD(P)-binding Rossmann-like Domain"/>
    <property type="match status" value="1"/>
</dbReference>
<dbReference type="SUPFAM" id="SSF51735">
    <property type="entry name" value="NAD(P)-binding Rossmann-fold domains"/>
    <property type="match status" value="1"/>
</dbReference>
<dbReference type="SUPFAM" id="SSF50129">
    <property type="entry name" value="GroES-like"/>
    <property type="match status" value="1"/>
</dbReference>
<protein>
    <recommendedName>
        <fullName evidence="1">Enoyl reductase (ER) domain-containing protein</fullName>
    </recommendedName>
</protein>
<dbReference type="PANTHER" id="PTHR11695">
    <property type="entry name" value="ALCOHOL DEHYDROGENASE RELATED"/>
    <property type="match status" value="1"/>
</dbReference>
<evidence type="ECO:0000313" key="2">
    <source>
        <dbReference type="EMBL" id="KAK2616594.1"/>
    </source>
</evidence>
<dbReference type="Pfam" id="PF08240">
    <property type="entry name" value="ADH_N"/>
    <property type="match status" value="1"/>
</dbReference>
<keyword evidence="3" id="KW-1185">Reference proteome</keyword>
<dbReference type="AlphaFoldDB" id="A0AAJ0FYG7"/>
<dbReference type="InterPro" id="IPR011032">
    <property type="entry name" value="GroES-like_sf"/>
</dbReference>
<dbReference type="InterPro" id="IPR013154">
    <property type="entry name" value="ADH-like_N"/>
</dbReference>
<dbReference type="Gene3D" id="3.90.180.10">
    <property type="entry name" value="Medium-chain alcohol dehydrogenases, catalytic domain"/>
    <property type="match status" value="1"/>
</dbReference>
<evidence type="ECO:0000259" key="1">
    <source>
        <dbReference type="SMART" id="SM00829"/>
    </source>
</evidence>
<reference evidence="2" key="1">
    <citation type="submission" date="2023-06" db="EMBL/GenBank/DDBJ databases">
        <title>Conoideocrella luteorostrata (Hypocreales: Clavicipitaceae), a potential biocontrol fungus for elongate hemlock scale in United States Christmas tree production areas.</title>
        <authorList>
            <person name="Barrett H."/>
            <person name="Lovett B."/>
            <person name="Macias A.M."/>
            <person name="Stajich J.E."/>
            <person name="Kasson M.T."/>
        </authorList>
    </citation>
    <scope>NUCLEOTIDE SEQUENCE</scope>
    <source>
        <strain evidence="2">ARSEF 14590</strain>
    </source>
</reference>
<dbReference type="GO" id="GO:0005739">
    <property type="term" value="C:mitochondrion"/>
    <property type="evidence" value="ECO:0007669"/>
    <property type="project" value="TreeGrafter"/>
</dbReference>
<gene>
    <name evidence="2" type="ORF">QQS21_000417</name>
</gene>
<dbReference type="Pfam" id="PF13602">
    <property type="entry name" value="ADH_zinc_N_2"/>
    <property type="match status" value="1"/>
</dbReference>
<dbReference type="Proteomes" id="UP001251528">
    <property type="component" value="Unassembled WGS sequence"/>
</dbReference>
<organism evidence="2 3">
    <name type="scientific">Conoideocrella luteorostrata</name>
    <dbReference type="NCBI Taxonomy" id="1105319"/>
    <lineage>
        <taxon>Eukaryota</taxon>
        <taxon>Fungi</taxon>
        <taxon>Dikarya</taxon>
        <taxon>Ascomycota</taxon>
        <taxon>Pezizomycotina</taxon>
        <taxon>Sordariomycetes</taxon>
        <taxon>Hypocreomycetidae</taxon>
        <taxon>Hypocreales</taxon>
        <taxon>Clavicipitaceae</taxon>
        <taxon>Conoideocrella</taxon>
    </lineage>
</organism>
<proteinExistence type="predicted"/>
<dbReference type="InterPro" id="IPR020843">
    <property type="entry name" value="ER"/>
</dbReference>